<keyword evidence="1" id="KW-1133">Transmembrane helix</keyword>
<feature type="transmembrane region" description="Helical" evidence="1">
    <location>
        <begin position="303"/>
        <end position="323"/>
    </location>
</feature>
<feature type="transmembrane region" description="Helical" evidence="1">
    <location>
        <begin position="27"/>
        <end position="44"/>
    </location>
</feature>
<dbReference type="Pfam" id="PF02447">
    <property type="entry name" value="GntP_permease"/>
    <property type="match status" value="1"/>
</dbReference>
<dbReference type="PANTHER" id="PTHR30354:SF7">
    <property type="entry name" value="BLL7963 PROTEIN"/>
    <property type="match status" value="1"/>
</dbReference>
<keyword evidence="1" id="KW-0812">Transmembrane</keyword>
<dbReference type="RefSeq" id="WP_386805060.1">
    <property type="nucleotide sequence ID" value="NZ_JBHTMU010000031.1"/>
</dbReference>
<organism evidence="2 3">
    <name type="scientific">Litorisediminicola beolgyonensis</name>
    <dbReference type="NCBI Taxonomy" id="1173614"/>
    <lineage>
        <taxon>Bacteria</taxon>
        <taxon>Pseudomonadati</taxon>
        <taxon>Pseudomonadota</taxon>
        <taxon>Alphaproteobacteria</taxon>
        <taxon>Rhodobacterales</taxon>
        <taxon>Paracoccaceae</taxon>
        <taxon>Litorisediminicola</taxon>
    </lineage>
</organism>
<dbReference type="EMBL" id="JBHTMU010000031">
    <property type="protein sequence ID" value="MFD1343801.1"/>
    <property type="molecule type" value="Genomic_DNA"/>
</dbReference>
<proteinExistence type="predicted"/>
<feature type="transmembrane region" description="Helical" evidence="1">
    <location>
        <begin position="462"/>
        <end position="485"/>
    </location>
</feature>
<dbReference type="InterPro" id="IPR003474">
    <property type="entry name" value="Glcn_transporter"/>
</dbReference>
<feature type="transmembrane region" description="Helical" evidence="1">
    <location>
        <begin position="203"/>
        <end position="224"/>
    </location>
</feature>
<keyword evidence="1" id="KW-0472">Membrane</keyword>
<accession>A0ABW3ZL38</accession>
<keyword evidence="3" id="KW-1185">Reference proteome</keyword>
<evidence type="ECO:0000313" key="2">
    <source>
        <dbReference type="EMBL" id="MFD1343801.1"/>
    </source>
</evidence>
<feature type="transmembrane region" description="Helical" evidence="1">
    <location>
        <begin position="50"/>
        <end position="71"/>
    </location>
</feature>
<name>A0ABW3ZL38_9RHOB</name>
<feature type="transmembrane region" description="Helical" evidence="1">
    <location>
        <begin position="165"/>
        <end position="183"/>
    </location>
</feature>
<dbReference type="PANTHER" id="PTHR30354">
    <property type="entry name" value="GNT FAMILY GLUCONATE TRANSPORTER"/>
    <property type="match status" value="1"/>
</dbReference>
<protein>
    <submittedName>
        <fullName evidence="2">GntP family permease</fullName>
    </submittedName>
</protein>
<sequence>MARASARNDPASRVFGSKHLNEKGTGLGLLGILLSLGLLMYLAYRGITVLVLAPLLALLATLFAGQGRLLATYTEVFMPALGNYLLTFFPLFLLGAIFGKLMADSGSARTIAEWFTDKIGGSQAIAAVVLSCGVLTYGGVSLFVVAFAVYPIANALFHRSSTPKRLIPAALALGSFTFTMTAFPGTPAIQNAIPAPYFGTTPFAAPVLGTIAGLIMMVGGILWLNMRRARAEARGEGYGDHERTDADAEPPASGLPGMAVAVLPVVAVISINALCTYVVFPAFDYSYLGTDEYGDTTIDDVRGIWSIIVAMVAAIVLCIALNLKRLEHLMESVNKGTMGSLLPVFNTASEVGYGAVIASLPAFAVVRDAVLGVSSNPLVSVAVATNVLAGITGSASGGMSIALETLGERFREMAEQSDISLELMHRVTALASGGLDALPHNGAVITLLAITGLTHKQSYSDIFVVAVAIPLLATVAVIALGSVIVL</sequence>
<reference evidence="3" key="1">
    <citation type="journal article" date="2019" name="Int. J. Syst. Evol. Microbiol.">
        <title>The Global Catalogue of Microorganisms (GCM) 10K type strain sequencing project: providing services to taxonomists for standard genome sequencing and annotation.</title>
        <authorList>
            <consortium name="The Broad Institute Genomics Platform"/>
            <consortium name="The Broad Institute Genome Sequencing Center for Infectious Disease"/>
            <person name="Wu L."/>
            <person name="Ma J."/>
        </authorList>
    </citation>
    <scope>NUCLEOTIDE SEQUENCE [LARGE SCALE GENOMIC DNA]</scope>
    <source>
        <strain evidence="3">CCUG 62953</strain>
    </source>
</reference>
<evidence type="ECO:0000256" key="1">
    <source>
        <dbReference type="SAM" id="Phobius"/>
    </source>
</evidence>
<feature type="transmembrane region" description="Helical" evidence="1">
    <location>
        <begin position="344"/>
        <end position="366"/>
    </location>
</feature>
<feature type="transmembrane region" description="Helical" evidence="1">
    <location>
        <begin position="260"/>
        <end position="283"/>
    </location>
</feature>
<evidence type="ECO:0000313" key="3">
    <source>
        <dbReference type="Proteomes" id="UP001597135"/>
    </source>
</evidence>
<gene>
    <name evidence="2" type="ORF">ACFQ4E_15345</name>
</gene>
<feature type="transmembrane region" description="Helical" evidence="1">
    <location>
        <begin position="83"/>
        <end position="103"/>
    </location>
</feature>
<feature type="transmembrane region" description="Helical" evidence="1">
    <location>
        <begin position="378"/>
        <end position="403"/>
    </location>
</feature>
<dbReference type="Proteomes" id="UP001597135">
    <property type="component" value="Unassembled WGS sequence"/>
</dbReference>
<feature type="transmembrane region" description="Helical" evidence="1">
    <location>
        <begin position="123"/>
        <end position="153"/>
    </location>
</feature>
<comment type="caution">
    <text evidence="2">The sequence shown here is derived from an EMBL/GenBank/DDBJ whole genome shotgun (WGS) entry which is preliminary data.</text>
</comment>